<evidence type="ECO:0000256" key="4">
    <source>
        <dbReference type="ARBA" id="ARBA00022722"/>
    </source>
</evidence>
<keyword evidence="7" id="KW-0539">Nucleus</keyword>
<comment type="similarity">
    <text evidence="3">Belongs to the HARBI1 family.</text>
</comment>
<dbReference type="PANTHER" id="PTHR22930">
    <property type="match status" value="1"/>
</dbReference>
<dbReference type="GO" id="GO:0016787">
    <property type="term" value="F:hydrolase activity"/>
    <property type="evidence" value="ECO:0007669"/>
    <property type="project" value="UniProtKB-KW"/>
</dbReference>
<comment type="caution">
    <text evidence="9">The sequence shown here is derived from an EMBL/GenBank/DDBJ whole genome shotgun (WGS) entry which is preliminary data.</text>
</comment>
<organism evidence="9 10">
    <name type="scientific">Exocentrus adspersus</name>
    <dbReference type="NCBI Taxonomy" id="1586481"/>
    <lineage>
        <taxon>Eukaryota</taxon>
        <taxon>Metazoa</taxon>
        <taxon>Ecdysozoa</taxon>
        <taxon>Arthropoda</taxon>
        <taxon>Hexapoda</taxon>
        <taxon>Insecta</taxon>
        <taxon>Pterygota</taxon>
        <taxon>Neoptera</taxon>
        <taxon>Endopterygota</taxon>
        <taxon>Coleoptera</taxon>
        <taxon>Polyphaga</taxon>
        <taxon>Cucujiformia</taxon>
        <taxon>Chrysomeloidea</taxon>
        <taxon>Cerambycidae</taxon>
        <taxon>Lamiinae</taxon>
        <taxon>Acanthocinini</taxon>
        <taxon>Exocentrus</taxon>
    </lineage>
</organism>
<keyword evidence="4" id="KW-0540">Nuclease</keyword>
<dbReference type="InterPro" id="IPR045249">
    <property type="entry name" value="HARBI1-like"/>
</dbReference>
<evidence type="ECO:0000256" key="3">
    <source>
        <dbReference type="ARBA" id="ARBA00006958"/>
    </source>
</evidence>
<keyword evidence="10" id="KW-1185">Reference proteome</keyword>
<dbReference type="InterPro" id="IPR027806">
    <property type="entry name" value="HARBI1_dom"/>
</dbReference>
<proteinExistence type="inferred from homology"/>
<evidence type="ECO:0000256" key="2">
    <source>
        <dbReference type="ARBA" id="ARBA00004123"/>
    </source>
</evidence>
<dbReference type="EMBL" id="JANEYG010000756">
    <property type="protein sequence ID" value="KAJ8909256.1"/>
    <property type="molecule type" value="Genomic_DNA"/>
</dbReference>
<evidence type="ECO:0000313" key="10">
    <source>
        <dbReference type="Proteomes" id="UP001159042"/>
    </source>
</evidence>
<dbReference type="AlphaFoldDB" id="A0AAV8V4P4"/>
<feature type="domain" description="DDE Tnp4" evidence="8">
    <location>
        <begin position="179"/>
        <end position="329"/>
    </location>
</feature>
<gene>
    <name evidence="9" type="ORF">NQ315_012898</name>
</gene>
<evidence type="ECO:0000313" key="9">
    <source>
        <dbReference type="EMBL" id="KAJ8909256.1"/>
    </source>
</evidence>
<evidence type="ECO:0000256" key="6">
    <source>
        <dbReference type="ARBA" id="ARBA00022801"/>
    </source>
</evidence>
<dbReference type="GO" id="GO:0004518">
    <property type="term" value="F:nuclease activity"/>
    <property type="evidence" value="ECO:0007669"/>
    <property type="project" value="UniProtKB-KW"/>
</dbReference>
<evidence type="ECO:0000256" key="5">
    <source>
        <dbReference type="ARBA" id="ARBA00022723"/>
    </source>
</evidence>
<name>A0AAV8V4P4_9CUCU</name>
<evidence type="ECO:0000256" key="7">
    <source>
        <dbReference type="ARBA" id="ARBA00023242"/>
    </source>
</evidence>
<accession>A0AAV8V4P4</accession>
<evidence type="ECO:0000259" key="8">
    <source>
        <dbReference type="Pfam" id="PF13359"/>
    </source>
</evidence>
<reference evidence="9 10" key="1">
    <citation type="journal article" date="2023" name="Insect Mol. Biol.">
        <title>Genome sequencing provides insights into the evolution of gene families encoding plant cell wall-degrading enzymes in longhorned beetles.</title>
        <authorList>
            <person name="Shin N.R."/>
            <person name="Okamura Y."/>
            <person name="Kirsch R."/>
            <person name="Pauchet Y."/>
        </authorList>
    </citation>
    <scope>NUCLEOTIDE SEQUENCE [LARGE SCALE GENOMIC DNA]</scope>
    <source>
        <strain evidence="9">EAD_L_NR</strain>
    </source>
</reference>
<evidence type="ECO:0000256" key="1">
    <source>
        <dbReference type="ARBA" id="ARBA00001968"/>
    </source>
</evidence>
<keyword evidence="6" id="KW-0378">Hydrolase</keyword>
<protein>
    <recommendedName>
        <fullName evidence="8">DDE Tnp4 domain-containing protein</fullName>
    </recommendedName>
</protein>
<keyword evidence="5" id="KW-0479">Metal-binding</keyword>
<dbReference type="Pfam" id="PF13359">
    <property type="entry name" value="DDE_Tnp_4"/>
    <property type="match status" value="1"/>
</dbReference>
<sequence>MLPEREDCLLVPELLDSSSNSSSSSSSSSDGEHVLANLLLDGLQERQNNEGFAENIVVLYTDKEFIEHFKVPRTILMDLANEFSTTEYYPKTDTGFKRISQQKCILVFVWYATHEAAAFRDVADRFDISIGCLHTIIEKVGLFLSSKSSSIITWPNEIEMTKICEEFNDMGFPDVAGCMDGCHIKIDKPQIDPESYINRKKYYSVQFQAVCDSRRFIRDVFIGYPGSVHDARVFKNSSLYNTLPQKCGEKYIIADSAYPCLRHVLTPYKNTGNLTEIEINFNYKLSHCRILIEHTFGLLKQRFRQLYHLKLRNMETICHFIRACCVLHNLILLQGLTEIEEDNNDSFNEENLENLPENAEIQNDNVAGLHFRNYIAAVLFNR</sequence>
<dbReference type="GO" id="GO:0046872">
    <property type="term" value="F:metal ion binding"/>
    <property type="evidence" value="ECO:0007669"/>
    <property type="project" value="UniProtKB-KW"/>
</dbReference>
<dbReference type="Proteomes" id="UP001159042">
    <property type="component" value="Unassembled WGS sequence"/>
</dbReference>
<comment type="subcellular location">
    <subcellularLocation>
        <location evidence="2">Nucleus</location>
    </subcellularLocation>
</comment>
<comment type="cofactor">
    <cofactor evidence="1">
        <name>a divalent metal cation</name>
        <dbReference type="ChEBI" id="CHEBI:60240"/>
    </cofactor>
</comment>
<dbReference type="GO" id="GO:0005634">
    <property type="term" value="C:nucleus"/>
    <property type="evidence" value="ECO:0007669"/>
    <property type="project" value="UniProtKB-SubCell"/>
</dbReference>
<dbReference type="PANTHER" id="PTHR22930:SF85">
    <property type="entry name" value="GH03217P-RELATED"/>
    <property type="match status" value="1"/>
</dbReference>